<dbReference type="InterPro" id="IPR012904">
    <property type="entry name" value="OGG_N"/>
</dbReference>
<dbReference type="InterPro" id="IPR003265">
    <property type="entry name" value="HhH-GPD_domain"/>
</dbReference>
<dbReference type="SMART" id="SM00478">
    <property type="entry name" value="ENDO3c"/>
    <property type="match status" value="1"/>
</dbReference>
<keyword evidence="12" id="KW-1185">Reference proteome</keyword>
<feature type="domain" description="HhH-GPD" evidence="10">
    <location>
        <begin position="110"/>
        <end position="283"/>
    </location>
</feature>
<keyword evidence="5" id="KW-0234">DNA repair</keyword>
<keyword evidence="3" id="KW-0227">DNA damage</keyword>
<evidence type="ECO:0000313" key="11">
    <source>
        <dbReference type="EMBL" id="AIC14432.1"/>
    </source>
</evidence>
<evidence type="ECO:0000256" key="5">
    <source>
        <dbReference type="ARBA" id="ARBA00023204"/>
    </source>
</evidence>
<evidence type="ECO:0000256" key="1">
    <source>
        <dbReference type="ARBA" id="ARBA00010679"/>
    </source>
</evidence>
<evidence type="ECO:0000256" key="9">
    <source>
        <dbReference type="ARBA" id="ARBA00044632"/>
    </source>
</evidence>
<keyword evidence="8 11" id="KW-0326">Glycosidase</keyword>
<dbReference type="PANTHER" id="PTHR10242:SF2">
    <property type="entry name" value="N-GLYCOSYLASE_DNA LYASE"/>
    <property type="match status" value="1"/>
</dbReference>
<dbReference type="PANTHER" id="PTHR10242">
    <property type="entry name" value="8-OXOGUANINE DNA GLYCOSYLASE"/>
    <property type="match status" value="1"/>
</dbReference>
<dbReference type="KEGG" id="nvn:NVIE_002460"/>
<comment type="similarity">
    <text evidence="1">Belongs to the type-1 OGG1 family.</text>
</comment>
<organism evidence="11 12">
    <name type="scientific">Nitrososphaera viennensis EN76</name>
    <dbReference type="NCBI Taxonomy" id="926571"/>
    <lineage>
        <taxon>Archaea</taxon>
        <taxon>Nitrososphaerota</taxon>
        <taxon>Nitrososphaeria</taxon>
        <taxon>Nitrososphaerales</taxon>
        <taxon>Nitrososphaeraceae</taxon>
        <taxon>Nitrososphaera</taxon>
    </lineage>
</organism>
<dbReference type="Gene3D" id="1.10.1670.10">
    <property type="entry name" value="Helix-hairpin-Helix base-excision DNA repair enzymes (C-terminal)"/>
    <property type="match status" value="1"/>
</dbReference>
<keyword evidence="7" id="KW-0511">Multifunctional enzyme</keyword>
<dbReference type="InterPro" id="IPR023170">
    <property type="entry name" value="HhH_base_excis_C"/>
</dbReference>
<evidence type="ECO:0000256" key="3">
    <source>
        <dbReference type="ARBA" id="ARBA00022763"/>
    </source>
</evidence>
<evidence type="ECO:0000256" key="2">
    <source>
        <dbReference type="ARBA" id="ARBA00012720"/>
    </source>
</evidence>
<dbReference type="AlphaFoldDB" id="A0A060HMN2"/>
<dbReference type="Pfam" id="PF00730">
    <property type="entry name" value="HhH-GPD"/>
    <property type="match status" value="1"/>
</dbReference>
<dbReference type="Gene3D" id="3.30.310.260">
    <property type="match status" value="1"/>
</dbReference>
<keyword evidence="6" id="KW-0456">Lyase</keyword>
<gene>
    <name evidence="11" type="primary">ogg</name>
    <name evidence="11" type="ORF">NVIE_002460</name>
</gene>
<dbReference type="OrthoDB" id="14922at2157"/>
<accession>A0A060HMN2</accession>
<keyword evidence="4 11" id="KW-0378">Hydrolase</keyword>
<evidence type="ECO:0000313" key="12">
    <source>
        <dbReference type="Proteomes" id="UP000027093"/>
    </source>
</evidence>
<dbReference type="GO" id="GO:0006289">
    <property type="term" value="P:nucleotide-excision repair"/>
    <property type="evidence" value="ECO:0007669"/>
    <property type="project" value="InterPro"/>
</dbReference>
<dbReference type="Proteomes" id="UP000027093">
    <property type="component" value="Chromosome"/>
</dbReference>
<dbReference type="InterPro" id="IPR052054">
    <property type="entry name" value="Oxidative_DNA_repair_enzyme"/>
</dbReference>
<dbReference type="GO" id="GO:0008534">
    <property type="term" value="F:oxidized purine nucleobase lesion DNA N-glycosylase activity"/>
    <property type="evidence" value="ECO:0007669"/>
    <property type="project" value="InterPro"/>
</dbReference>
<dbReference type="GO" id="GO:0140078">
    <property type="term" value="F:class I DNA-(apurinic or apyrimidinic site) endonuclease activity"/>
    <property type="evidence" value="ECO:0007669"/>
    <property type="project" value="UniProtKB-EC"/>
</dbReference>
<proteinExistence type="inferred from homology"/>
<evidence type="ECO:0000259" key="10">
    <source>
        <dbReference type="SMART" id="SM00478"/>
    </source>
</evidence>
<dbReference type="GO" id="GO:0003684">
    <property type="term" value="F:damaged DNA binding"/>
    <property type="evidence" value="ECO:0007669"/>
    <property type="project" value="InterPro"/>
</dbReference>
<comment type="catalytic activity">
    <reaction evidence="9">
        <text>2'-deoxyribonucleotide-(2'-deoxyribose 5'-phosphate)-2'-deoxyribonucleotide-DNA = a 3'-end 2'-deoxyribonucleotide-(2,3-dehydro-2,3-deoxyribose 5'-phosphate)-DNA + a 5'-end 5'-phospho-2'-deoxyribonucleoside-DNA + H(+)</text>
        <dbReference type="Rhea" id="RHEA:66592"/>
        <dbReference type="Rhea" id="RHEA-COMP:13180"/>
        <dbReference type="Rhea" id="RHEA-COMP:16897"/>
        <dbReference type="Rhea" id="RHEA-COMP:17067"/>
        <dbReference type="ChEBI" id="CHEBI:15378"/>
        <dbReference type="ChEBI" id="CHEBI:136412"/>
        <dbReference type="ChEBI" id="CHEBI:157695"/>
        <dbReference type="ChEBI" id="CHEBI:167181"/>
        <dbReference type="EC" id="4.2.99.18"/>
    </reaction>
</comment>
<protein>
    <recommendedName>
        <fullName evidence="2">DNA-(apurinic or apyrimidinic site) lyase</fullName>
        <ecNumber evidence="2">4.2.99.18</ecNumber>
    </recommendedName>
</protein>
<dbReference type="GO" id="GO:0006284">
    <property type="term" value="P:base-excision repair"/>
    <property type="evidence" value="ECO:0007669"/>
    <property type="project" value="InterPro"/>
</dbReference>
<dbReference type="Pfam" id="PF07934">
    <property type="entry name" value="OGG_N"/>
    <property type="match status" value="1"/>
</dbReference>
<reference evidence="11 12" key="1">
    <citation type="journal article" date="2014" name="Int. J. Syst. Evol. Microbiol.">
        <title>Nitrososphaera viennensis gen. nov., sp. nov., an aerobic and mesophilic, ammonia-oxidizing archaeon from soil and a member of the archaeal phylum Thaumarchaeota.</title>
        <authorList>
            <person name="Stieglmeier M."/>
            <person name="Klingl A."/>
            <person name="Alves R.J."/>
            <person name="Rittmann S.K."/>
            <person name="Melcher M."/>
            <person name="Leisch N."/>
            <person name="Schleper C."/>
        </authorList>
    </citation>
    <scope>NUCLEOTIDE SEQUENCE [LARGE SCALE GENOMIC DNA]</scope>
    <source>
        <strain evidence="11">EN76</strain>
    </source>
</reference>
<dbReference type="STRING" id="926571.NVIE_002460"/>
<evidence type="ECO:0000256" key="8">
    <source>
        <dbReference type="ARBA" id="ARBA00023295"/>
    </source>
</evidence>
<dbReference type="RefSeq" id="WP_075053654.1">
    <property type="nucleotide sequence ID" value="NZ_CP007536.1"/>
</dbReference>
<dbReference type="SUPFAM" id="SSF48150">
    <property type="entry name" value="DNA-glycosylase"/>
    <property type="match status" value="1"/>
</dbReference>
<dbReference type="InterPro" id="IPR011257">
    <property type="entry name" value="DNA_glycosylase"/>
</dbReference>
<dbReference type="HOGENOM" id="CLU_027543_3_2_2"/>
<sequence length="290" mass="32705">MRQPPLLTRFDPETSVNSGQVFLWEKSGQAWYGIHADKVVKFSNQDGVLVFESFPEEKDVERSMFRLDDDTDAIFAEIARDPLVQKLVASYPGLRLMRQDPVQCIISFACASNTNIPMIRRMLGALSRKYGQKVVADGKEFHTFPSVQALHKTSESELRACGLGYRAKAIKAAAGAMADGSLDLDYLKKADYGEARAELLKVHGIGPKIADCILLFSLDKLDAFPIDVWIARALASHYGWLAGKKMSEKKLTGRQYIEVSEAARRYFGRYAGYAQQFLYYHMRQDAGRKW</sequence>
<dbReference type="EMBL" id="CP007536">
    <property type="protein sequence ID" value="AIC14432.1"/>
    <property type="molecule type" value="Genomic_DNA"/>
</dbReference>
<evidence type="ECO:0000256" key="6">
    <source>
        <dbReference type="ARBA" id="ARBA00023239"/>
    </source>
</evidence>
<dbReference type="GeneID" id="74945506"/>
<name>A0A060HMN2_9ARCH</name>
<evidence type="ECO:0000256" key="7">
    <source>
        <dbReference type="ARBA" id="ARBA00023268"/>
    </source>
</evidence>
<dbReference type="Gene3D" id="1.10.340.30">
    <property type="entry name" value="Hypothetical protein, domain 2"/>
    <property type="match status" value="1"/>
</dbReference>
<evidence type="ECO:0000256" key="4">
    <source>
        <dbReference type="ARBA" id="ARBA00022801"/>
    </source>
</evidence>
<dbReference type="EC" id="4.2.99.18" evidence="2"/>
<dbReference type="SUPFAM" id="SSF55945">
    <property type="entry name" value="TATA-box binding protein-like"/>
    <property type="match status" value="1"/>
</dbReference>
<dbReference type="CDD" id="cd00056">
    <property type="entry name" value="ENDO3c"/>
    <property type="match status" value="1"/>
</dbReference>